<keyword evidence="3" id="KW-0676">Redox-active center</keyword>
<keyword evidence="4" id="KW-1133">Transmembrane helix</keyword>
<keyword evidence="2" id="KW-0201">Cytochrome c-type biogenesis</keyword>
<feature type="transmembrane region" description="Helical" evidence="4">
    <location>
        <begin position="12"/>
        <end position="32"/>
    </location>
</feature>
<protein>
    <recommendedName>
        <fullName evidence="5">Thioredoxin domain-containing protein</fullName>
    </recommendedName>
</protein>
<comment type="subcellular location">
    <subcellularLocation>
        <location evidence="1">Cell envelope</location>
    </subcellularLocation>
</comment>
<proteinExistence type="predicted"/>
<keyword evidence="4" id="KW-0472">Membrane</keyword>
<evidence type="ECO:0000256" key="2">
    <source>
        <dbReference type="ARBA" id="ARBA00022748"/>
    </source>
</evidence>
<dbReference type="InterPro" id="IPR013766">
    <property type="entry name" value="Thioredoxin_domain"/>
</dbReference>
<sequence length="267" mass="29830">MDSISLGPLLLSTPRVIALLSLLVLLAGGAWYKRRVDARFADWAFNAALTGLVCARLAYVAFNFEAFRSDPLSVLYLWQGGFHPMGAAVGAILYTLWHFRGQWRLLRHATVPLAVAGIAWGSLTMLNQLTATPGKPLPPVNLYDLSGQPQAIEQFRGQPVVLNLWATWCPPCQREMPLLEEMAKANPDVVFLLVNQGETRDQVQGFLDAGGLDIRWVLLDEQFTMGRHFDIAGYPATLFFNAEGEQVERYFGEVSRALLTRNLNRIR</sequence>
<dbReference type="InterPro" id="IPR001640">
    <property type="entry name" value="Lgt"/>
</dbReference>
<dbReference type="GO" id="GO:0005886">
    <property type="term" value="C:plasma membrane"/>
    <property type="evidence" value="ECO:0007669"/>
    <property type="project" value="InterPro"/>
</dbReference>
<dbReference type="GO" id="GO:0017004">
    <property type="term" value="P:cytochrome complex assembly"/>
    <property type="evidence" value="ECO:0007669"/>
    <property type="project" value="UniProtKB-KW"/>
</dbReference>
<dbReference type="CDD" id="cd02966">
    <property type="entry name" value="TlpA_like_family"/>
    <property type="match status" value="1"/>
</dbReference>
<reference evidence="7" key="1">
    <citation type="submission" date="2017-05" db="EMBL/GenBank/DDBJ databases">
        <authorList>
            <person name="Sharma S."/>
            <person name="Sidhu C."/>
            <person name="Pinnaka A.K."/>
        </authorList>
    </citation>
    <scope>NUCLEOTIDE SEQUENCE [LARGE SCALE GENOMIC DNA]</scope>
    <source>
        <strain evidence="7">AK93</strain>
    </source>
</reference>
<feature type="domain" description="Thioredoxin" evidence="5">
    <location>
        <begin position="131"/>
        <end position="267"/>
    </location>
</feature>
<dbReference type="AlphaFoldDB" id="A0A3E0WY97"/>
<comment type="caution">
    <text evidence="6">The sequence shown here is derived from an EMBL/GenBank/DDBJ whole genome shotgun (WGS) entry which is preliminary data.</text>
</comment>
<dbReference type="GO" id="GO:0042158">
    <property type="term" value="P:lipoprotein biosynthetic process"/>
    <property type="evidence" value="ECO:0007669"/>
    <property type="project" value="InterPro"/>
</dbReference>
<dbReference type="PROSITE" id="PS51352">
    <property type="entry name" value="THIOREDOXIN_2"/>
    <property type="match status" value="1"/>
</dbReference>
<dbReference type="GO" id="GO:0030313">
    <property type="term" value="C:cell envelope"/>
    <property type="evidence" value="ECO:0007669"/>
    <property type="project" value="UniProtKB-SubCell"/>
</dbReference>
<dbReference type="PANTHER" id="PTHR42852:SF18">
    <property type="entry name" value="CHROMOSOME UNDETERMINED SCAFFOLD_47, WHOLE GENOME SHOTGUN SEQUENCE"/>
    <property type="match status" value="1"/>
</dbReference>
<dbReference type="GO" id="GO:0008961">
    <property type="term" value="F:phosphatidylglycerol-prolipoprotein diacylglyceryl transferase activity"/>
    <property type="evidence" value="ECO:0007669"/>
    <property type="project" value="InterPro"/>
</dbReference>
<dbReference type="RefSeq" id="WP_116301284.1">
    <property type="nucleotide sequence ID" value="NZ_NFZV01000004.1"/>
</dbReference>
<keyword evidence="7" id="KW-1185">Reference proteome</keyword>
<evidence type="ECO:0000256" key="1">
    <source>
        <dbReference type="ARBA" id="ARBA00004196"/>
    </source>
</evidence>
<dbReference type="InterPro" id="IPR013740">
    <property type="entry name" value="Redoxin"/>
</dbReference>
<dbReference type="Gene3D" id="3.40.30.10">
    <property type="entry name" value="Glutaredoxin"/>
    <property type="match status" value="1"/>
</dbReference>
<dbReference type="EMBL" id="NFZW01000005">
    <property type="protein sequence ID" value="RFA37974.1"/>
    <property type="molecule type" value="Genomic_DNA"/>
</dbReference>
<dbReference type="InterPro" id="IPR050553">
    <property type="entry name" value="Thioredoxin_ResA/DsbE_sf"/>
</dbReference>
<gene>
    <name evidence="6" type="ORF">CAL65_06290</name>
</gene>
<dbReference type="Pfam" id="PF01790">
    <property type="entry name" value="LGT"/>
    <property type="match status" value="1"/>
</dbReference>
<evidence type="ECO:0000256" key="3">
    <source>
        <dbReference type="ARBA" id="ARBA00023284"/>
    </source>
</evidence>
<dbReference type="GO" id="GO:0015036">
    <property type="term" value="F:disulfide oxidoreductase activity"/>
    <property type="evidence" value="ECO:0007669"/>
    <property type="project" value="UniProtKB-ARBA"/>
</dbReference>
<dbReference type="SUPFAM" id="SSF52833">
    <property type="entry name" value="Thioredoxin-like"/>
    <property type="match status" value="1"/>
</dbReference>
<dbReference type="InterPro" id="IPR036249">
    <property type="entry name" value="Thioredoxin-like_sf"/>
</dbReference>
<dbReference type="Pfam" id="PF08534">
    <property type="entry name" value="Redoxin"/>
    <property type="match status" value="1"/>
</dbReference>
<evidence type="ECO:0000313" key="7">
    <source>
        <dbReference type="Proteomes" id="UP000256763"/>
    </source>
</evidence>
<dbReference type="PROSITE" id="PS00194">
    <property type="entry name" value="THIOREDOXIN_1"/>
    <property type="match status" value="1"/>
</dbReference>
<evidence type="ECO:0000313" key="6">
    <source>
        <dbReference type="EMBL" id="RFA37974.1"/>
    </source>
</evidence>
<feature type="transmembrane region" description="Helical" evidence="4">
    <location>
        <begin position="76"/>
        <end position="97"/>
    </location>
</feature>
<feature type="transmembrane region" description="Helical" evidence="4">
    <location>
        <begin position="44"/>
        <end position="64"/>
    </location>
</feature>
<accession>A0A3E0WY97</accession>
<name>A0A3E0WY97_9GAMM</name>
<dbReference type="InterPro" id="IPR017937">
    <property type="entry name" value="Thioredoxin_CS"/>
</dbReference>
<evidence type="ECO:0000259" key="5">
    <source>
        <dbReference type="PROSITE" id="PS51352"/>
    </source>
</evidence>
<organism evidence="6 7">
    <name type="scientific">Alkalilimnicola ehrlichii</name>
    <dbReference type="NCBI Taxonomy" id="351052"/>
    <lineage>
        <taxon>Bacteria</taxon>
        <taxon>Pseudomonadati</taxon>
        <taxon>Pseudomonadota</taxon>
        <taxon>Gammaproteobacteria</taxon>
        <taxon>Chromatiales</taxon>
        <taxon>Ectothiorhodospiraceae</taxon>
        <taxon>Alkalilimnicola</taxon>
    </lineage>
</organism>
<dbReference type="Proteomes" id="UP000256763">
    <property type="component" value="Unassembled WGS sequence"/>
</dbReference>
<dbReference type="PANTHER" id="PTHR42852">
    <property type="entry name" value="THIOL:DISULFIDE INTERCHANGE PROTEIN DSBE"/>
    <property type="match status" value="1"/>
</dbReference>
<keyword evidence="4" id="KW-0812">Transmembrane</keyword>
<evidence type="ECO:0000256" key="4">
    <source>
        <dbReference type="SAM" id="Phobius"/>
    </source>
</evidence>
<dbReference type="OrthoDB" id="9788279at2"/>